<feature type="domain" description="Calmodulin-binding" evidence="2">
    <location>
        <begin position="316"/>
        <end position="426"/>
    </location>
</feature>
<feature type="compositionally biased region" description="Acidic residues" evidence="1">
    <location>
        <begin position="284"/>
        <end position="294"/>
    </location>
</feature>
<comment type="caution">
    <text evidence="3">The sequence shown here is derived from an EMBL/GenBank/DDBJ whole genome shotgun (WGS) entry which is preliminary data.</text>
</comment>
<feature type="compositionally biased region" description="Basic and acidic residues" evidence="1">
    <location>
        <begin position="295"/>
        <end position="306"/>
    </location>
</feature>
<proteinExistence type="predicted"/>
<feature type="region of interest" description="Disordered" evidence="1">
    <location>
        <begin position="88"/>
        <end position="115"/>
    </location>
</feature>
<feature type="compositionally biased region" description="Polar residues" evidence="1">
    <location>
        <begin position="307"/>
        <end position="321"/>
    </location>
</feature>
<feature type="compositionally biased region" description="Low complexity" evidence="1">
    <location>
        <begin position="88"/>
        <end position="97"/>
    </location>
</feature>
<dbReference type="PANTHER" id="PTHR33923">
    <property type="entry name" value="CALMODULIN-BINDING PROTEIN-RELATED"/>
    <property type="match status" value="1"/>
</dbReference>
<feature type="region of interest" description="Disordered" evidence="1">
    <location>
        <begin position="202"/>
        <end position="245"/>
    </location>
</feature>
<dbReference type="AlphaFoldDB" id="A0A835V345"/>
<feature type="region of interest" description="Disordered" evidence="1">
    <location>
        <begin position="258"/>
        <end position="371"/>
    </location>
</feature>
<evidence type="ECO:0000313" key="4">
    <source>
        <dbReference type="Proteomes" id="UP000639772"/>
    </source>
</evidence>
<dbReference type="InterPro" id="IPR012417">
    <property type="entry name" value="CaM-bd_dom_pln"/>
</dbReference>
<accession>A0A835V345</accession>
<dbReference type="PANTHER" id="PTHR33923:SF2">
    <property type="entry name" value="CALMODULIN-BINDING PROTEIN-RELATED"/>
    <property type="match status" value="1"/>
</dbReference>
<dbReference type="InterPro" id="IPR044681">
    <property type="entry name" value="PICBP-like"/>
</dbReference>
<dbReference type="OrthoDB" id="1304871at2759"/>
<evidence type="ECO:0000313" key="3">
    <source>
        <dbReference type="EMBL" id="KAG0483682.1"/>
    </source>
</evidence>
<name>A0A835V345_VANPL</name>
<reference evidence="3 4" key="1">
    <citation type="journal article" date="2020" name="Nat. Food">
        <title>A phased Vanilla planifolia genome enables genetic improvement of flavour and production.</title>
        <authorList>
            <person name="Hasing T."/>
            <person name="Tang H."/>
            <person name="Brym M."/>
            <person name="Khazi F."/>
            <person name="Huang T."/>
            <person name="Chambers A.H."/>
        </authorList>
    </citation>
    <scope>NUCLEOTIDE SEQUENCE [LARGE SCALE GENOMIC DNA]</scope>
    <source>
        <tissue evidence="3">Leaf</tissue>
    </source>
</reference>
<dbReference type="Proteomes" id="UP000639772">
    <property type="component" value="Unassembled WGS sequence"/>
</dbReference>
<dbReference type="EMBL" id="JADCNM010000005">
    <property type="protein sequence ID" value="KAG0483682.1"/>
    <property type="molecule type" value="Genomic_DNA"/>
</dbReference>
<evidence type="ECO:0000259" key="2">
    <source>
        <dbReference type="SMART" id="SM01054"/>
    </source>
</evidence>
<dbReference type="GO" id="GO:0005516">
    <property type="term" value="F:calmodulin binding"/>
    <property type="evidence" value="ECO:0007669"/>
    <property type="project" value="InterPro"/>
</dbReference>
<organism evidence="3 4">
    <name type="scientific">Vanilla planifolia</name>
    <name type="common">Vanilla</name>
    <dbReference type="NCBI Taxonomy" id="51239"/>
    <lineage>
        <taxon>Eukaryota</taxon>
        <taxon>Viridiplantae</taxon>
        <taxon>Streptophyta</taxon>
        <taxon>Embryophyta</taxon>
        <taxon>Tracheophyta</taxon>
        <taxon>Spermatophyta</taxon>
        <taxon>Magnoliopsida</taxon>
        <taxon>Liliopsida</taxon>
        <taxon>Asparagales</taxon>
        <taxon>Orchidaceae</taxon>
        <taxon>Vanilloideae</taxon>
        <taxon>Vanilleae</taxon>
        <taxon>Vanilla</taxon>
    </lineage>
</organism>
<feature type="compositionally biased region" description="Basic and acidic residues" evidence="1">
    <location>
        <begin position="347"/>
        <end position="359"/>
    </location>
</feature>
<gene>
    <name evidence="3" type="ORF">HPP92_011766</name>
</gene>
<protein>
    <recommendedName>
        <fullName evidence="2">Calmodulin-binding domain-containing protein</fullName>
    </recommendedName>
</protein>
<dbReference type="Pfam" id="PF07839">
    <property type="entry name" value="CaM_binding"/>
    <property type="match status" value="1"/>
</dbReference>
<dbReference type="SMART" id="SM01054">
    <property type="entry name" value="CaM_binding"/>
    <property type="match status" value="1"/>
</dbReference>
<evidence type="ECO:0000256" key="1">
    <source>
        <dbReference type="SAM" id="MobiDB-lite"/>
    </source>
</evidence>
<sequence length="451" mass="50029">MVQRKASNKATSPTEGKQSHGGLERRLSSDLLKKMKKGNFIGVSDLGVLGKVFEDIEFKKAGSSTPIRNYMKPTSSSDARKTNKLQAAAISPVSSPRRPSRAQSGQPKEKSSVSVNRATCSSTLKDFRFPAALELMPGANEAEGNSKMRVCPYTYCSLNGHSFQPFPPLKCFISARRKLLRTKSGPKIEGLSLFKTCGLEKRRKKSEDESEEDVGKTTPDFSLVDHVQPDEASLGMNKPRAEDGEAMETEWEYEAGLFPDSTEGSDHCYDQFSVDEPNGFLAPEEAETESEIEEGDTHGIDKEESHTTSNDNDTPNPQQEPTKGLDSAEQTTEKAKPITKWNYTRKTTFDDTPPRKEFNPRPPHFLPLEPDPEAETVDLRHQTVDERKSAEEWMVDYALQRAVTKLCSAQKRRVALLVQAFENVIPLSVCEEPIGHGPPAFACPRSIQACS</sequence>
<feature type="region of interest" description="Disordered" evidence="1">
    <location>
        <begin position="1"/>
        <end position="30"/>
    </location>
</feature>